<keyword evidence="6 7" id="KW-0539">Nucleus</keyword>
<comment type="function">
    <text evidence="7">Component of the Mediator complex, a coactivator involved in the regulated transcription of nearly all RNA polymerase II-dependent genes. Mediator functions as a bridge to convey information from gene-specific regulatory proteins to the basal RNA polymerase II transcription machinery. Mediator is recruited to promoters by direct interactions with regulatory proteins and serves as a scaffold for the assembly of a functional preinitiation complex with RNA polymerase II and the general transcription factors.</text>
</comment>
<evidence type="ECO:0000256" key="7">
    <source>
        <dbReference type="RuleBase" id="RU364145"/>
    </source>
</evidence>
<evidence type="ECO:0000256" key="6">
    <source>
        <dbReference type="ARBA" id="ARBA00023242"/>
    </source>
</evidence>
<evidence type="ECO:0000256" key="1">
    <source>
        <dbReference type="ARBA" id="ARBA00004123"/>
    </source>
</evidence>
<evidence type="ECO:0000313" key="9">
    <source>
        <dbReference type="EMBL" id="KAG5949070.1"/>
    </source>
</evidence>
<keyword evidence="3 7" id="KW-0805">Transcription regulation</keyword>
<accession>A0A9P7MJX1</accession>
<keyword evidence="10" id="KW-1185">Reference proteome</keyword>
<proteinExistence type="inferred from homology"/>
<evidence type="ECO:0000256" key="2">
    <source>
        <dbReference type="ARBA" id="ARBA00008089"/>
    </source>
</evidence>
<comment type="caution">
    <text evidence="9">The sequence shown here is derived from an EMBL/GenBank/DDBJ whole genome shotgun (WGS) entry which is preliminary data.</text>
</comment>
<sequence>MTTEQNPLALPPLLSPDDLDAVSELLIVLAKVRAGLQASNGITISSGTTPGGVNTQGQQLSFKDVPGATDGLKHKLQQARAQVRCLPDMERSIEEQNREILDLERRIEKQRVLLENLREDGIRFGKEIAEDTPGEMDTEVARQMLATHTVHDLY</sequence>
<dbReference type="GO" id="GO:0003712">
    <property type="term" value="F:transcription coregulator activity"/>
    <property type="evidence" value="ECO:0007669"/>
    <property type="project" value="InterPro"/>
</dbReference>
<protein>
    <recommendedName>
        <fullName evidence="7">Mediator of RNA polymerase II transcription subunit 9</fullName>
    </recommendedName>
    <alternativeName>
        <fullName evidence="7">Mediator complex subunit 9</fullName>
    </alternativeName>
</protein>
<dbReference type="GO" id="GO:0006357">
    <property type="term" value="P:regulation of transcription by RNA polymerase II"/>
    <property type="evidence" value="ECO:0007669"/>
    <property type="project" value="InterPro"/>
</dbReference>
<dbReference type="Proteomes" id="UP000706124">
    <property type="component" value="Unassembled WGS sequence"/>
</dbReference>
<evidence type="ECO:0000256" key="4">
    <source>
        <dbReference type="ARBA" id="ARBA00023159"/>
    </source>
</evidence>
<keyword evidence="4 7" id="KW-0010">Activator</keyword>
<keyword evidence="8" id="KW-0175">Coiled coil</keyword>
<dbReference type="EMBL" id="SRPO01000009">
    <property type="protein sequence ID" value="KAG5949070.1"/>
    <property type="molecule type" value="Genomic_DNA"/>
</dbReference>
<evidence type="ECO:0000256" key="5">
    <source>
        <dbReference type="ARBA" id="ARBA00023163"/>
    </source>
</evidence>
<evidence type="ECO:0000256" key="8">
    <source>
        <dbReference type="SAM" id="Coils"/>
    </source>
</evidence>
<evidence type="ECO:0000313" key="10">
    <source>
        <dbReference type="Proteomes" id="UP000706124"/>
    </source>
</evidence>
<dbReference type="AlphaFoldDB" id="A0A9P7MJX1"/>
<comment type="similarity">
    <text evidence="2 7">Belongs to the Mediator complex subunit 9 family.</text>
</comment>
<comment type="subcellular location">
    <subcellularLocation>
        <location evidence="1 7">Nucleus</location>
    </subcellularLocation>
</comment>
<dbReference type="GO" id="GO:0016592">
    <property type="term" value="C:mediator complex"/>
    <property type="evidence" value="ECO:0007669"/>
    <property type="project" value="InterPro"/>
</dbReference>
<keyword evidence="5 7" id="KW-0804">Transcription</keyword>
<dbReference type="InterPro" id="IPR011425">
    <property type="entry name" value="Med9"/>
</dbReference>
<reference evidence="9 10" key="1">
    <citation type="journal article" date="2020" name="bioRxiv">
        <title>Whole genome comparisons of ergot fungi reveals the divergence and evolution of species within the genus Claviceps are the result of varying mechanisms driving genome evolution and host range expansion.</title>
        <authorList>
            <person name="Wyka S.A."/>
            <person name="Mondo S.J."/>
            <person name="Liu M."/>
            <person name="Dettman J."/>
            <person name="Nalam V."/>
            <person name="Broders K.D."/>
        </authorList>
    </citation>
    <scope>NUCLEOTIDE SEQUENCE [LARGE SCALE GENOMIC DNA]</scope>
    <source>
        <strain evidence="9 10">CCC 1485</strain>
    </source>
</reference>
<feature type="coiled-coil region" evidence="8">
    <location>
        <begin position="86"/>
        <end position="120"/>
    </location>
</feature>
<organism evidence="9 10">
    <name type="scientific">Claviceps pazoutovae</name>
    <dbReference type="NCBI Taxonomy" id="1649127"/>
    <lineage>
        <taxon>Eukaryota</taxon>
        <taxon>Fungi</taxon>
        <taxon>Dikarya</taxon>
        <taxon>Ascomycota</taxon>
        <taxon>Pezizomycotina</taxon>
        <taxon>Sordariomycetes</taxon>
        <taxon>Hypocreomycetidae</taxon>
        <taxon>Hypocreales</taxon>
        <taxon>Clavicipitaceae</taxon>
        <taxon>Claviceps</taxon>
    </lineage>
</organism>
<gene>
    <name evidence="7" type="primary">MED9</name>
    <name evidence="9" type="ORF">E4U60_007672</name>
</gene>
<dbReference type="OrthoDB" id="5414694at2759"/>
<name>A0A9P7MJX1_9HYPO</name>
<dbReference type="Pfam" id="PF07544">
    <property type="entry name" value="Med9"/>
    <property type="match status" value="1"/>
</dbReference>
<comment type="subunit">
    <text evidence="7">Component of the Mediator complex.</text>
</comment>
<evidence type="ECO:0000256" key="3">
    <source>
        <dbReference type="ARBA" id="ARBA00023015"/>
    </source>
</evidence>